<evidence type="ECO:0000313" key="2">
    <source>
        <dbReference type="Proteomes" id="UP001066276"/>
    </source>
</evidence>
<dbReference type="Proteomes" id="UP001066276">
    <property type="component" value="Chromosome 2_1"/>
</dbReference>
<dbReference type="EMBL" id="JANPWB010000003">
    <property type="protein sequence ID" value="KAJ1204004.1"/>
    <property type="molecule type" value="Genomic_DNA"/>
</dbReference>
<evidence type="ECO:0000313" key="1">
    <source>
        <dbReference type="EMBL" id="KAJ1204004.1"/>
    </source>
</evidence>
<keyword evidence="2" id="KW-1185">Reference proteome</keyword>
<comment type="caution">
    <text evidence="1">The sequence shown here is derived from an EMBL/GenBank/DDBJ whole genome shotgun (WGS) entry which is preliminary data.</text>
</comment>
<accession>A0AAV7VQP8</accession>
<reference evidence="1" key="1">
    <citation type="journal article" date="2022" name="bioRxiv">
        <title>Sequencing and chromosome-scale assembly of the giantPleurodeles waltlgenome.</title>
        <authorList>
            <person name="Brown T."/>
            <person name="Elewa A."/>
            <person name="Iarovenko S."/>
            <person name="Subramanian E."/>
            <person name="Araus A.J."/>
            <person name="Petzold A."/>
            <person name="Susuki M."/>
            <person name="Suzuki K.-i.T."/>
            <person name="Hayashi T."/>
            <person name="Toyoda A."/>
            <person name="Oliveira C."/>
            <person name="Osipova E."/>
            <person name="Leigh N.D."/>
            <person name="Simon A."/>
            <person name="Yun M.H."/>
        </authorList>
    </citation>
    <scope>NUCLEOTIDE SEQUENCE</scope>
    <source>
        <strain evidence="1">20211129_DDA</strain>
        <tissue evidence="1">Liver</tissue>
    </source>
</reference>
<sequence length="111" mass="12018">MGKVAPGYEWAEVSTRTSGVAGSYVTLLCSLEKNDGEKVVEVYAEGDYGVFPALDGCIYHLQVFSGHGDRFVQKLVIGMQVAVLGNDQLKIDSSIECYDIVQSGYLSTTDL</sequence>
<dbReference type="AlphaFoldDB" id="A0AAV7VQP8"/>
<proteinExistence type="predicted"/>
<protein>
    <submittedName>
        <fullName evidence="1">Uncharacterized protein</fullName>
    </submittedName>
</protein>
<name>A0AAV7VQP8_PLEWA</name>
<organism evidence="1 2">
    <name type="scientific">Pleurodeles waltl</name>
    <name type="common">Iberian ribbed newt</name>
    <dbReference type="NCBI Taxonomy" id="8319"/>
    <lineage>
        <taxon>Eukaryota</taxon>
        <taxon>Metazoa</taxon>
        <taxon>Chordata</taxon>
        <taxon>Craniata</taxon>
        <taxon>Vertebrata</taxon>
        <taxon>Euteleostomi</taxon>
        <taxon>Amphibia</taxon>
        <taxon>Batrachia</taxon>
        <taxon>Caudata</taxon>
        <taxon>Salamandroidea</taxon>
        <taxon>Salamandridae</taxon>
        <taxon>Pleurodelinae</taxon>
        <taxon>Pleurodeles</taxon>
    </lineage>
</organism>
<gene>
    <name evidence="1" type="ORF">NDU88_007785</name>
</gene>